<dbReference type="PANTHER" id="PTHR46014">
    <property type="entry name" value="TETRATRICOPEPTIDE REPEAT PROTEIN 1"/>
    <property type="match status" value="1"/>
</dbReference>
<dbReference type="SMART" id="SM00028">
    <property type="entry name" value="TPR"/>
    <property type="match status" value="2"/>
</dbReference>
<dbReference type="InterPro" id="IPR011990">
    <property type="entry name" value="TPR-like_helical_dom_sf"/>
</dbReference>
<dbReference type="GO" id="GO:0016853">
    <property type="term" value="F:isomerase activity"/>
    <property type="evidence" value="ECO:0007669"/>
    <property type="project" value="UniProtKB-KW"/>
</dbReference>
<dbReference type="EMBL" id="JWZX01003275">
    <property type="protein sequence ID" value="KOO22458.1"/>
    <property type="molecule type" value="Genomic_DNA"/>
</dbReference>
<dbReference type="InterPro" id="IPR019734">
    <property type="entry name" value="TPR_rpt"/>
</dbReference>
<accession>A0A0M0J8D5</accession>
<dbReference type="InterPro" id="IPR052769">
    <property type="entry name" value="TPR_domain_protein"/>
</dbReference>
<organism evidence="1 2">
    <name type="scientific">Chrysochromulina tobinii</name>
    <dbReference type="NCBI Taxonomy" id="1460289"/>
    <lineage>
        <taxon>Eukaryota</taxon>
        <taxon>Haptista</taxon>
        <taxon>Haptophyta</taxon>
        <taxon>Prymnesiophyceae</taxon>
        <taxon>Prymnesiales</taxon>
        <taxon>Chrysochromulinaceae</taxon>
        <taxon>Chrysochromulina</taxon>
    </lineage>
</organism>
<dbReference type="OrthoDB" id="433738at2759"/>
<proteinExistence type="predicted"/>
<protein>
    <submittedName>
        <fullName evidence="1">Peptidyl-prolyl cis-trans isomerase</fullName>
    </submittedName>
</protein>
<dbReference type="PANTHER" id="PTHR46014:SF1">
    <property type="entry name" value="TETRATRICOPEPTIDE REPEAT PROTEIN 1"/>
    <property type="match status" value="1"/>
</dbReference>
<gene>
    <name evidence="1" type="ORF">Ctob_005379</name>
</gene>
<dbReference type="SUPFAM" id="SSF48452">
    <property type="entry name" value="TPR-like"/>
    <property type="match status" value="1"/>
</dbReference>
<comment type="caution">
    <text evidence="1">The sequence shown here is derived from an EMBL/GenBank/DDBJ whole genome shotgun (WGS) entry which is preliminary data.</text>
</comment>
<evidence type="ECO:0000313" key="1">
    <source>
        <dbReference type="EMBL" id="KOO22458.1"/>
    </source>
</evidence>
<evidence type="ECO:0000313" key="2">
    <source>
        <dbReference type="Proteomes" id="UP000037460"/>
    </source>
</evidence>
<sequence length="153" mass="17177">MSDDASEDDVRRDLPSASIVKAKYRADGAPEFDAADFKEMEARARGPDVLTPQEMAIVLEAKEEGNAKFKAGRVEEACQKYNCALQTYANRPGGTPDQRREKSKLYANRAECLLRLEQWLAAEQAASKAIQLDADNVKAHYRPCARTRGTWRR</sequence>
<keyword evidence="1" id="KW-0413">Isomerase</keyword>
<reference evidence="2" key="1">
    <citation type="journal article" date="2015" name="PLoS Genet.">
        <title>Genome Sequence and Transcriptome Analyses of Chrysochromulina tobin: Metabolic Tools for Enhanced Algal Fitness in the Prominent Order Prymnesiales (Haptophyceae).</title>
        <authorList>
            <person name="Hovde B.T."/>
            <person name="Deodato C.R."/>
            <person name="Hunsperger H.M."/>
            <person name="Ryken S.A."/>
            <person name="Yost W."/>
            <person name="Jha R.K."/>
            <person name="Patterson J."/>
            <person name="Monnat R.J. Jr."/>
            <person name="Barlow S.B."/>
            <person name="Starkenburg S.R."/>
            <person name="Cattolico R.A."/>
        </authorList>
    </citation>
    <scope>NUCLEOTIDE SEQUENCE</scope>
    <source>
        <strain evidence="2">CCMP291</strain>
    </source>
</reference>
<dbReference type="AlphaFoldDB" id="A0A0M0J8D5"/>
<dbReference type="Gene3D" id="1.25.40.10">
    <property type="entry name" value="Tetratricopeptide repeat domain"/>
    <property type="match status" value="1"/>
</dbReference>
<name>A0A0M0J8D5_9EUKA</name>
<dbReference type="Proteomes" id="UP000037460">
    <property type="component" value="Unassembled WGS sequence"/>
</dbReference>
<keyword evidence="2" id="KW-1185">Reference proteome</keyword>